<keyword evidence="2" id="KW-1185">Reference proteome</keyword>
<protein>
    <submittedName>
        <fullName evidence="1">Uncharacterized protein</fullName>
    </submittedName>
</protein>
<dbReference type="EMBL" id="CP067393">
    <property type="protein sequence ID" value="QQP86569.1"/>
    <property type="molecule type" value="Genomic_DNA"/>
</dbReference>
<dbReference type="Proteomes" id="UP000595278">
    <property type="component" value="Chromosome"/>
</dbReference>
<evidence type="ECO:0000313" key="1">
    <source>
        <dbReference type="EMBL" id="QQP86569.1"/>
    </source>
</evidence>
<gene>
    <name evidence="1" type="ORF">JHT90_04850</name>
</gene>
<accession>A0A974RZ15</accession>
<reference evidence="1 2" key="1">
    <citation type="submission" date="2021-01" db="EMBL/GenBank/DDBJ databases">
        <title>Entomomonas sp. F2A isolated from a house cricket (Acheta domesticus).</title>
        <authorList>
            <person name="Spergser J."/>
            <person name="Busse H.-J."/>
        </authorList>
    </citation>
    <scope>NUCLEOTIDE SEQUENCE [LARGE SCALE GENOMIC DNA]</scope>
    <source>
        <strain evidence="1 2">F2A</strain>
    </source>
</reference>
<evidence type="ECO:0000313" key="2">
    <source>
        <dbReference type="Proteomes" id="UP000595278"/>
    </source>
</evidence>
<name>A0A974RZ15_9GAMM</name>
<proteinExistence type="predicted"/>
<dbReference type="RefSeq" id="WP_201094767.1">
    <property type="nucleotide sequence ID" value="NZ_CP067393.1"/>
</dbReference>
<sequence length="285" mass="33814">MSLHKEADALIDYVRYFPYQFPTECPYCAYHSFRQTSHINTAGQPRFVCYRCKKNFSQLTGTYFAQMKQIELWPDFICLRLAGISLIKIQDILGMSNHAVTNREKVLRRMIKDLFPNLAAWWLPHHQWQDRRLTQQVKDEKKTFISFLDKLVYQQTIDCPECGNKGVKRVELSKHRPYFVCHRCKTSTNLLKGTAFFRLDHMELWHSYVECLVKGESNLTIQQQLDISHSCALNWRKRFIKQMQTMGLNELVYWIKWQWGRRQAAIRGKANKKQPKQIAQSNSSK</sequence>
<dbReference type="KEGG" id="eaz:JHT90_04850"/>
<organism evidence="1 2">
    <name type="scientific">Entomomonas asaccharolytica</name>
    <dbReference type="NCBI Taxonomy" id="2785331"/>
    <lineage>
        <taxon>Bacteria</taxon>
        <taxon>Pseudomonadati</taxon>
        <taxon>Pseudomonadota</taxon>
        <taxon>Gammaproteobacteria</taxon>
        <taxon>Pseudomonadales</taxon>
        <taxon>Pseudomonadaceae</taxon>
        <taxon>Entomomonas</taxon>
    </lineage>
</organism>
<dbReference type="AlphaFoldDB" id="A0A974RZ15"/>